<dbReference type="Proteomes" id="UP001223761">
    <property type="component" value="Chromosome"/>
</dbReference>
<feature type="transmembrane region" description="Helical" evidence="1">
    <location>
        <begin position="9"/>
        <end position="26"/>
    </location>
</feature>
<dbReference type="RefSeq" id="WP_020958535.1">
    <property type="nucleotide sequence ID" value="NZ_CP133076.1"/>
</dbReference>
<feature type="transmembrane region" description="Helical" evidence="1">
    <location>
        <begin position="32"/>
        <end position="49"/>
    </location>
</feature>
<keyword evidence="3" id="KW-1185">Reference proteome</keyword>
<reference evidence="2 3" key="1">
    <citation type="submission" date="2023-08" db="EMBL/GenBank/DDBJ databases">
        <title>Genome sequencing of the thermostable Gram positive bacteria Geobacillus proteiniphilus strain T-6.</title>
        <authorList>
            <person name="Shulami S."/>
            <person name="Shoham Y."/>
        </authorList>
    </citation>
    <scope>NUCLEOTIDE SEQUENCE [LARGE SCALE GENOMIC DNA]</scope>
    <source>
        <strain evidence="2 3">T-6</strain>
    </source>
</reference>
<evidence type="ECO:0008006" key="4">
    <source>
        <dbReference type="Google" id="ProtNLM"/>
    </source>
</evidence>
<keyword evidence="1" id="KW-1133">Transmembrane helix</keyword>
<protein>
    <recommendedName>
        <fullName evidence="4">DUF3953 domain-containing protein</fullName>
    </recommendedName>
</protein>
<organism evidence="2 3">
    <name type="scientific">Geobacillus proteiniphilus</name>
    <dbReference type="NCBI Taxonomy" id="860353"/>
    <lineage>
        <taxon>Bacteria</taxon>
        <taxon>Bacillati</taxon>
        <taxon>Bacillota</taxon>
        <taxon>Bacilli</taxon>
        <taxon>Bacillales</taxon>
        <taxon>Anoxybacillaceae</taxon>
        <taxon>Geobacillus</taxon>
    </lineage>
</organism>
<dbReference type="EMBL" id="CP133076">
    <property type="protein sequence ID" value="WMJ15893.1"/>
    <property type="molecule type" value="Genomic_DNA"/>
</dbReference>
<accession>A0ABY9ME07</accession>
<gene>
    <name evidence="2" type="ORF">RA955_14415</name>
</gene>
<evidence type="ECO:0000256" key="1">
    <source>
        <dbReference type="SAM" id="Phobius"/>
    </source>
</evidence>
<keyword evidence="1" id="KW-0812">Transmembrane</keyword>
<keyword evidence="1" id="KW-0472">Membrane</keyword>
<proteinExistence type="predicted"/>
<name>A0ABY9ME07_9BACL</name>
<evidence type="ECO:0000313" key="3">
    <source>
        <dbReference type="Proteomes" id="UP001223761"/>
    </source>
</evidence>
<evidence type="ECO:0000313" key="2">
    <source>
        <dbReference type="EMBL" id="WMJ15893.1"/>
    </source>
</evidence>
<sequence>MPLSFRQRGALWNVIMIVVLSIMAIFTYPSEWSHFFIVVAGIGVFITLDKMSKNKSRKWRITIAAIFFLVAFSMSAYYVLN</sequence>
<feature type="transmembrane region" description="Helical" evidence="1">
    <location>
        <begin position="61"/>
        <end position="80"/>
    </location>
</feature>